<accession>A0A916U4A4</accession>
<feature type="transmembrane region" description="Helical" evidence="1">
    <location>
        <begin position="133"/>
        <end position="153"/>
    </location>
</feature>
<reference evidence="3" key="1">
    <citation type="journal article" date="2014" name="Int. J. Syst. Evol. Microbiol.">
        <title>Complete genome sequence of Corynebacterium casei LMG S-19264T (=DSM 44701T), isolated from a smear-ripened cheese.</title>
        <authorList>
            <consortium name="US DOE Joint Genome Institute (JGI-PGF)"/>
            <person name="Walter F."/>
            <person name="Albersmeier A."/>
            <person name="Kalinowski J."/>
            <person name="Ruckert C."/>
        </authorList>
    </citation>
    <scope>NUCLEOTIDE SEQUENCE</scope>
    <source>
        <strain evidence="3">CGMCC 1.10998</strain>
    </source>
</reference>
<evidence type="ECO:0008006" key="5">
    <source>
        <dbReference type="Google" id="ProtNLM"/>
    </source>
</evidence>
<feature type="signal peptide" evidence="2">
    <location>
        <begin position="1"/>
        <end position="18"/>
    </location>
</feature>
<sequence>MKILISILLLGMSSLASAAVMNTCIDAEGKKITTDQPCEKVSNKDAGKDANPANVAAVDTAMATAASAMQPTTSTPASPDNAAASENANAAAALATESNAPFLVPPMPKVMVEHKIPPPPPPNQWMELIHDDYSILIMIGACPFLFAFFWYVFEYRLRRS</sequence>
<dbReference type="AlphaFoldDB" id="A0A916U4A4"/>
<evidence type="ECO:0000313" key="3">
    <source>
        <dbReference type="EMBL" id="GGC58096.1"/>
    </source>
</evidence>
<dbReference type="Proteomes" id="UP000637423">
    <property type="component" value="Unassembled WGS sequence"/>
</dbReference>
<protein>
    <recommendedName>
        <fullName evidence="5">DUF4124 domain-containing protein</fullName>
    </recommendedName>
</protein>
<name>A0A916U4A4_9BURK</name>
<comment type="caution">
    <text evidence="3">The sequence shown here is derived from an EMBL/GenBank/DDBJ whole genome shotgun (WGS) entry which is preliminary data.</text>
</comment>
<keyword evidence="1" id="KW-0812">Transmembrane</keyword>
<keyword evidence="4" id="KW-1185">Reference proteome</keyword>
<keyword evidence="1" id="KW-1133">Transmembrane helix</keyword>
<keyword evidence="2" id="KW-0732">Signal</keyword>
<reference evidence="3" key="2">
    <citation type="submission" date="2020-09" db="EMBL/GenBank/DDBJ databases">
        <authorList>
            <person name="Sun Q."/>
            <person name="Zhou Y."/>
        </authorList>
    </citation>
    <scope>NUCLEOTIDE SEQUENCE</scope>
    <source>
        <strain evidence="3">CGMCC 1.10998</strain>
    </source>
</reference>
<dbReference type="RefSeq" id="WP_188564058.1">
    <property type="nucleotide sequence ID" value="NZ_BMED01000001.1"/>
</dbReference>
<keyword evidence="1" id="KW-0472">Membrane</keyword>
<dbReference type="EMBL" id="BMED01000001">
    <property type="protein sequence ID" value="GGC58096.1"/>
    <property type="molecule type" value="Genomic_DNA"/>
</dbReference>
<proteinExistence type="predicted"/>
<organism evidence="3 4">
    <name type="scientific">Undibacterium terreum</name>
    <dbReference type="NCBI Taxonomy" id="1224302"/>
    <lineage>
        <taxon>Bacteria</taxon>
        <taxon>Pseudomonadati</taxon>
        <taxon>Pseudomonadota</taxon>
        <taxon>Betaproteobacteria</taxon>
        <taxon>Burkholderiales</taxon>
        <taxon>Oxalobacteraceae</taxon>
        <taxon>Undibacterium</taxon>
    </lineage>
</organism>
<evidence type="ECO:0000256" key="2">
    <source>
        <dbReference type="SAM" id="SignalP"/>
    </source>
</evidence>
<gene>
    <name evidence="3" type="ORF">GCM10011396_01120</name>
</gene>
<feature type="chain" id="PRO_5037862587" description="DUF4124 domain-containing protein" evidence="2">
    <location>
        <begin position="19"/>
        <end position="160"/>
    </location>
</feature>
<evidence type="ECO:0000313" key="4">
    <source>
        <dbReference type="Proteomes" id="UP000637423"/>
    </source>
</evidence>
<evidence type="ECO:0000256" key="1">
    <source>
        <dbReference type="SAM" id="Phobius"/>
    </source>
</evidence>